<organism evidence="2 4">
    <name type="scientific">Didymodactylos carnosus</name>
    <dbReference type="NCBI Taxonomy" id="1234261"/>
    <lineage>
        <taxon>Eukaryota</taxon>
        <taxon>Metazoa</taxon>
        <taxon>Spiralia</taxon>
        <taxon>Gnathifera</taxon>
        <taxon>Rotifera</taxon>
        <taxon>Eurotatoria</taxon>
        <taxon>Bdelloidea</taxon>
        <taxon>Philodinida</taxon>
        <taxon>Philodinidae</taxon>
        <taxon>Didymodactylos</taxon>
    </lineage>
</organism>
<dbReference type="Proteomes" id="UP000663829">
    <property type="component" value="Unassembled WGS sequence"/>
</dbReference>
<proteinExistence type="predicted"/>
<evidence type="ECO:0000313" key="4">
    <source>
        <dbReference type="Proteomes" id="UP000663829"/>
    </source>
</evidence>
<evidence type="ECO:0000256" key="1">
    <source>
        <dbReference type="SAM" id="MobiDB-lite"/>
    </source>
</evidence>
<reference evidence="2" key="1">
    <citation type="submission" date="2021-02" db="EMBL/GenBank/DDBJ databases">
        <authorList>
            <person name="Nowell W R."/>
        </authorList>
    </citation>
    <scope>NUCLEOTIDE SEQUENCE</scope>
</reference>
<sequence length="70" mass="8391">SNNFWCDDATNQPQQPHINRRMPHSPLMSRVDEDQMMQVTNVSDQERYFQPQHPTLPLEYYQYPDVHSSN</sequence>
<evidence type="ECO:0000313" key="2">
    <source>
        <dbReference type="EMBL" id="CAF1488550.1"/>
    </source>
</evidence>
<name>A0A815SC05_9BILA</name>
<protein>
    <submittedName>
        <fullName evidence="2">Uncharacterized protein</fullName>
    </submittedName>
</protein>
<dbReference type="EMBL" id="CAJOBC010087074">
    <property type="protein sequence ID" value="CAF4352080.1"/>
    <property type="molecule type" value="Genomic_DNA"/>
</dbReference>
<gene>
    <name evidence="2" type="ORF">GPM918_LOCUS36143</name>
    <name evidence="3" type="ORF">SRO942_LOCUS36873</name>
</gene>
<dbReference type="AlphaFoldDB" id="A0A815SC05"/>
<dbReference type="EMBL" id="CAJNOQ010021583">
    <property type="protein sequence ID" value="CAF1488550.1"/>
    <property type="molecule type" value="Genomic_DNA"/>
</dbReference>
<evidence type="ECO:0000313" key="3">
    <source>
        <dbReference type="EMBL" id="CAF4352080.1"/>
    </source>
</evidence>
<dbReference type="Proteomes" id="UP000681722">
    <property type="component" value="Unassembled WGS sequence"/>
</dbReference>
<feature type="compositionally biased region" description="Polar residues" evidence="1">
    <location>
        <begin position="1"/>
        <end position="17"/>
    </location>
</feature>
<feature type="non-terminal residue" evidence="2">
    <location>
        <position position="1"/>
    </location>
</feature>
<feature type="region of interest" description="Disordered" evidence="1">
    <location>
        <begin position="1"/>
        <end position="24"/>
    </location>
</feature>
<accession>A0A815SC05</accession>
<comment type="caution">
    <text evidence="2">The sequence shown here is derived from an EMBL/GenBank/DDBJ whole genome shotgun (WGS) entry which is preliminary data.</text>
</comment>
<keyword evidence="4" id="KW-1185">Reference proteome</keyword>